<evidence type="ECO:0000313" key="1">
    <source>
        <dbReference type="EMBL" id="EEG24411.1"/>
    </source>
</evidence>
<organism evidence="1 2">
    <name type="scientific">Eikenella corrodens ATCC 23834</name>
    <dbReference type="NCBI Taxonomy" id="546274"/>
    <lineage>
        <taxon>Bacteria</taxon>
        <taxon>Pseudomonadati</taxon>
        <taxon>Pseudomonadota</taxon>
        <taxon>Betaproteobacteria</taxon>
        <taxon>Neisseriales</taxon>
        <taxon>Neisseriaceae</taxon>
        <taxon>Eikenella</taxon>
    </lineage>
</organism>
<reference evidence="1 2" key="1">
    <citation type="submission" date="2009-01" db="EMBL/GenBank/DDBJ databases">
        <authorList>
            <person name="Fulton L."/>
            <person name="Clifton S."/>
            <person name="Chinwalla A.T."/>
            <person name="Mitreva M."/>
            <person name="Sodergren E."/>
            <person name="Weinstock G."/>
            <person name="Clifton S."/>
            <person name="Dooling D.J."/>
            <person name="Fulton B."/>
            <person name="Minx P."/>
            <person name="Pepin K.H."/>
            <person name="Johnson M."/>
            <person name="Bhonagiri V."/>
            <person name="Nash W.E."/>
            <person name="Mardis E.R."/>
            <person name="Wilson R.K."/>
        </authorList>
    </citation>
    <scope>NUCLEOTIDE SEQUENCE [LARGE SCALE GENOMIC DNA]</scope>
    <source>
        <strain evidence="1 2">ATCC 23834</strain>
    </source>
</reference>
<dbReference type="AlphaFoldDB" id="C0DUL4"/>
<gene>
    <name evidence="1" type="ORF">EIKCOROL_01047</name>
</gene>
<dbReference type="HOGENOM" id="CLU_3199227_0_0_4"/>
<protein>
    <submittedName>
        <fullName evidence="1">Uncharacterized protein</fullName>
    </submittedName>
</protein>
<comment type="caution">
    <text evidence="1">The sequence shown here is derived from an EMBL/GenBank/DDBJ whole genome shotgun (WGS) entry which is preliminary data.</text>
</comment>
<accession>C0DUL4</accession>
<proteinExistence type="predicted"/>
<dbReference type="Proteomes" id="UP000005837">
    <property type="component" value="Unassembled WGS sequence"/>
</dbReference>
<evidence type="ECO:0000313" key="2">
    <source>
        <dbReference type="Proteomes" id="UP000005837"/>
    </source>
</evidence>
<sequence length="45" mass="5038">MFCRKWGKHVCQAGFGNHRLPESFGFNELNTESSHSTAHFSGSLP</sequence>
<dbReference type="EMBL" id="ACEA01000017">
    <property type="protein sequence ID" value="EEG24411.1"/>
    <property type="molecule type" value="Genomic_DNA"/>
</dbReference>
<name>C0DUL4_EIKCO</name>